<organism evidence="2 3">
    <name type="scientific">Gigaspora margarita</name>
    <dbReference type="NCBI Taxonomy" id="4874"/>
    <lineage>
        <taxon>Eukaryota</taxon>
        <taxon>Fungi</taxon>
        <taxon>Fungi incertae sedis</taxon>
        <taxon>Mucoromycota</taxon>
        <taxon>Glomeromycotina</taxon>
        <taxon>Glomeromycetes</taxon>
        <taxon>Diversisporales</taxon>
        <taxon>Gigasporaceae</taxon>
        <taxon>Gigaspora</taxon>
    </lineage>
</organism>
<feature type="non-terminal residue" evidence="2">
    <location>
        <position position="1"/>
    </location>
</feature>
<reference evidence="2 3" key="1">
    <citation type="submission" date="2021-06" db="EMBL/GenBank/DDBJ databases">
        <authorList>
            <person name="Kallberg Y."/>
            <person name="Tangrot J."/>
            <person name="Rosling A."/>
        </authorList>
    </citation>
    <scope>NUCLEOTIDE SEQUENCE [LARGE SCALE GENOMIC DNA]</scope>
    <source>
        <strain evidence="2 3">120-4 pot B 10/14</strain>
    </source>
</reference>
<evidence type="ECO:0000256" key="1">
    <source>
        <dbReference type="SAM" id="SignalP"/>
    </source>
</evidence>
<dbReference type="EMBL" id="CAJVQB010039244">
    <property type="protein sequence ID" value="CAG8827169.1"/>
    <property type="molecule type" value="Genomic_DNA"/>
</dbReference>
<proteinExistence type="predicted"/>
<sequence>QLYALFAMLLIFSNIANVRQLWNENFEAMAEDFAHTSIPSSYHLMQATLQHLNGLLQRHSKTVSDYDLLELLAKSINNKLPELLLEKLSYNINKVILQK</sequence>
<dbReference type="Proteomes" id="UP000789901">
    <property type="component" value="Unassembled WGS sequence"/>
</dbReference>
<protein>
    <submittedName>
        <fullName evidence="2">16714_t:CDS:1</fullName>
    </submittedName>
</protein>
<name>A0ABN7WD49_GIGMA</name>
<evidence type="ECO:0000313" key="3">
    <source>
        <dbReference type="Proteomes" id="UP000789901"/>
    </source>
</evidence>
<feature type="chain" id="PRO_5047514010" evidence="1">
    <location>
        <begin position="21"/>
        <end position="99"/>
    </location>
</feature>
<comment type="caution">
    <text evidence="2">The sequence shown here is derived from an EMBL/GenBank/DDBJ whole genome shotgun (WGS) entry which is preliminary data.</text>
</comment>
<keyword evidence="3" id="KW-1185">Reference proteome</keyword>
<gene>
    <name evidence="2" type="ORF">GMARGA_LOCUS29326</name>
</gene>
<keyword evidence="1" id="KW-0732">Signal</keyword>
<accession>A0ABN7WD49</accession>
<evidence type="ECO:0000313" key="2">
    <source>
        <dbReference type="EMBL" id="CAG8827169.1"/>
    </source>
</evidence>
<feature type="signal peptide" evidence="1">
    <location>
        <begin position="1"/>
        <end position="20"/>
    </location>
</feature>